<keyword evidence="1" id="KW-1133">Transmembrane helix</keyword>
<organism evidence="2 3">
    <name type="scientific">Faecalibacterium prausnitzii SL3/3</name>
    <dbReference type="NCBI Taxonomy" id="657322"/>
    <lineage>
        <taxon>Bacteria</taxon>
        <taxon>Bacillati</taxon>
        <taxon>Bacillota</taxon>
        <taxon>Clostridia</taxon>
        <taxon>Eubacteriales</taxon>
        <taxon>Oscillospiraceae</taxon>
        <taxon>Faecalibacterium</taxon>
    </lineage>
</organism>
<name>D4K7A0_9FIRM</name>
<evidence type="ECO:0000313" key="3">
    <source>
        <dbReference type="Proteomes" id="UP000007059"/>
    </source>
</evidence>
<protein>
    <submittedName>
        <fullName evidence="2">Uncharacterized protein</fullName>
    </submittedName>
</protein>
<dbReference type="RefSeq" id="WP_015536670.1">
    <property type="nucleotide sequence ID" value="NC_021020.1"/>
</dbReference>
<evidence type="ECO:0000313" key="2">
    <source>
        <dbReference type="EMBL" id="CBL00713.1"/>
    </source>
</evidence>
<dbReference type="Proteomes" id="UP000007059">
    <property type="component" value="Chromosome"/>
</dbReference>
<keyword evidence="1" id="KW-0472">Membrane</keyword>
<dbReference type="KEGG" id="fpa:FPR_02720"/>
<keyword evidence="1" id="KW-0812">Transmembrane</keyword>
<gene>
    <name evidence="2" type="ORF">FPR_02720</name>
</gene>
<dbReference type="AlphaFoldDB" id="D4K7A0"/>
<dbReference type="EMBL" id="FP929046">
    <property type="protein sequence ID" value="CBL00713.1"/>
    <property type="molecule type" value="Genomic_DNA"/>
</dbReference>
<dbReference type="HOGENOM" id="CLU_1537795_0_0_9"/>
<reference evidence="2 3" key="2">
    <citation type="submission" date="2010-03" db="EMBL/GenBank/DDBJ databases">
        <authorList>
            <person name="Pajon A."/>
        </authorList>
    </citation>
    <scope>NUCLEOTIDE SEQUENCE [LARGE SCALE GENOMIC DNA]</scope>
    <source>
        <strain evidence="2 3">SL3/3</strain>
    </source>
</reference>
<feature type="transmembrane region" description="Helical" evidence="1">
    <location>
        <begin position="14"/>
        <end position="35"/>
    </location>
</feature>
<accession>D4K7A0</accession>
<proteinExistence type="predicted"/>
<evidence type="ECO:0000256" key="1">
    <source>
        <dbReference type="SAM" id="Phobius"/>
    </source>
</evidence>
<sequence>MVNGFFGFSQFKTFWNWIGLAADLFGIVALAITIWQIMQVKSKVNSSIDAMNELKRLQEQELLKKIFKELEGQQENLNWLLEKHGQSGYRGTIFEEKNAVIVTTLTHCVNELPIKYKEISDPIRSTVLELRGYNGEGKKHLEEAEGYLYSAIQAVKVAEEQFSVDNIKMIAHSD</sequence>
<reference evidence="2 3" key="1">
    <citation type="submission" date="2010-03" db="EMBL/GenBank/DDBJ databases">
        <title>The genome sequence of Faecalibacterium prausnitzii SL3/3.</title>
        <authorList>
            <consortium name="metaHIT consortium -- http://www.metahit.eu/"/>
            <person name="Pajon A."/>
            <person name="Turner K."/>
            <person name="Parkhill J."/>
            <person name="Duncan S."/>
            <person name="Flint H."/>
        </authorList>
    </citation>
    <scope>NUCLEOTIDE SEQUENCE [LARGE SCALE GENOMIC DNA]</scope>
    <source>
        <strain evidence="2 3">SL3/3</strain>
    </source>
</reference>